<keyword evidence="3" id="KW-1185">Reference proteome</keyword>
<evidence type="ECO:0000313" key="2">
    <source>
        <dbReference type="EMBL" id="GGL78516.1"/>
    </source>
</evidence>
<gene>
    <name evidence="2" type="ORF">GCM10010840_15460</name>
</gene>
<dbReference type="RefSeq" id="WP_229723404.1">
    <property type="nucleotide sequence ID" value="NZ_BMOL01000005.1"/>
</dbReference>
<dbReference type="EMBL" id="BMOL01000005">
    <property type="protein sequence ID" value="GGL78516.1"/>
    <property type="molecule type" value="Genomic_DNA"/>
</dbReference>
<feature type="region of interest" description="Disordered" evidence="1">
    <location>
        <begin position="1"/>
        <end position="22"/>
    </location>
</feature>
<feature type="compositionally biased region" description="Polar residues" evidence="1">
    <location>
        <begin position="10"/>
        <end position="19"/>
    </location>
</feature>
<evidence type="ECO:0000256" key="1">
    <source>
        <dbReference type="SAM" id="MobiDB-lite"/>
    </source>
</evidence>
<organism evidence="2 3">
    <name type="scientific">Deinococcus aerolatus</name>
    <dbReference type="NCBI Taxonomy" id="522487"/>
    <lineage>
        <taxon>Bacteria</taxon>
        <taxon>Thermotogati</taxon>
        <taxon>Deinococcota</taxon>
        <taxon>Deinococci</taxon>
        <taxon>Deinococcales</taxon>
        <taxon>Deinococcaceae</taxon>
        <taxon>Deinococcus</taxon>
    </lineage>
</organism>
<proteinExistence type="predicted"/>
<sequence>MTVPQPPSARAQTTASKAKSLTRSLSTAAHSAAATPQALHDMLCSWVPGTTNIVRLRISAERGGERILEVTSTHLGRIFGKEAVHDLYLKGRARVKVTAQQLELLI</sequence>
<protein>
    <submittedName>
        <fullName evidence="2">Uncharacterized protein</fullName>
    </submittedName>
</protein>
<evidence type="ECO:0000313" key="3">
    <source>
        <dbReference type="Proteomes" id="UP000639973"/>
    </source>
</evidence>
<dbReference type="Proteomes" id="UP000639973">
    <property type="component" value="Unassembled WGS sequence"/>
</dbReference>
<accession>A0ABQ2G7A3</accession>
<comment type="caution">
    <text evidence="2">The sequence shown here is derived from an EMBL/GenBank/DDBJ whole genome shotgun (WGS) entry which is preliminary data.</text>
</comment>
<name>A0ABQ2G7A3_9DEIO</name>
<reference evidence="3" key="1">
    <citation type="journal article" date="2019" name="Int. J. Syst. Evol. Microbiol.">
        <title>The Global Catalogue of Microorganisms (GCM) 10K type strain sequencing project: providing services to taxonomists for standard genome sequencing and annotation.</title>
        <authorList>
            <consortium name="The Broad Institute Genomics Platform"/>
            <consortium name="The Broad Institute Genome Sequencing Center for Infectious Disease"/>
            <person name="Wu L."/>
            <person name="Ma J."/>
        </authorList>
    </citation>
    <scope>NUCLEOTIDE SEQUENCE [LARGE SCALE GENOMIC DNA]</scope>
    <source>
        <strain evidence="3">JCM 15442</strain>
    </source>
</reference>